<evidence type="ECO:0000313" key="5">
    <source>
        <dbReference type="EMBL" id="UYF93926.1"/>
    </source>
</evidence>
<dbReference type="EC" id="3.5.1.4" evidence="3"/>
<comment type="catalytic activity">
    <reaction evidence="1">
        <text>a monocarboxylic acid amide + H2O = a monocarboxylate + NH4(+)</text>
        <dbReference type="Rhea" id="RHEA:12020"/>
        <dbReference type="ChEBI" id="CHEBI:15377"/>
        <dbReference type="ChEBI" id="CHEBI:28938"/>
        <dbReference type="ChEBI" id="CHEBI:35757"/>
        <dbReference type="ChEBI" id="CHEBI:83628"/>
        <dbReference type="EC" id="3.5.1.4"/>
    </reaction>
</comment>
<dbReference type="Gene3D" id="3.90.1300.10">
    <property type="entry name" value="Amidase signature (AS) domain"/>
    <property type="match status" value="1"/>
</dbReference>
<accession>A0A059MGF9</accession>
<dbReference type="InterPro" id="IPR023631">
    <property type="entry name" value="Amidase_dom"/>
</dbReference>
<evidence type="ECO:0000313" key="6">
    <source>
        <dbReference type="Proteomes" id="UP001163947"/>
    </source>
</evidence>
<dbReference type="AlphaFoldDB" id="A0A059MGF9"/>
<dbReference type="Pfam" id="PF01425">
    <property type="entry name" value="Amidase"/>
    <property type="match status" value="1"/>
</dbReference>
<dbReference type="PANTHER" id="PTHR11895">
    <property type="entry name" value="TRANSAMIDASE"/>
    <property type="match status" value="1"/>
</dbReference>
<evidence type="ECO:0000259" key="4">
    <source>
        <dbReference type="Pfam" id="PF01425"/>
    </source>
</evidence>
<dbReference type="EMBL" id="CP106982">
    <property type="protein sequence ID" value="UYF93926.1"/>
    <property type="molecule type" value="Genomic_DNA"/>
</dbReference>
<dbReference type="Proteomes" id="UP001163947">
    <property type="component" value="Chromosome"/>
</dbReference>
<dbReference type="InterPro" id="IPR036928">
    <property type="entry name" value="AS_sf"/>
</dbReference>
<gene>
    <name evidence="5" type="ORF">OCS65_26470</name>
</gene>
<feature type="domain" description="Amidase" evidence="4">
    <location>
        <begin position="58"/>
        <end position="457"/>
    </location>
</feature>
<protein>
    <recommendedName>
        <fullName evidence="3">amidase</fullName>
        <ecNumber evidence="3">3.5.1.4</ecNumber>
    </recommendedName>
</protein>
<dbReference type="InterPro" id="IPR000120">
    <property type="entry name" value="Amidase"/>
</dbReference>
<organism evidence="5 6">
    <name type="scientific">Rhodococcus aetherivorans</name>
    <dbReference type="NCBI Taxonomy" id="191292"/>
    <lineage>
        <taxon>Bacteria</taxon>
        <taxon>Bacillati</taxon>
        <taxon>Actinomycetota</taxon>
        <taxon>Actinomycetes</taxon>
        <taxon>Mycobacteriales</taxon>
        <taxon>Nocardiaceae</taxon>
        <taxon>Rhodococcus</taxon>
    </lineage>
</organism>
<proteinExistence type="inferred from homology"/>
<dbReference type="SUPFAM" id="SSF75304">
    <property type="entry name" value="Amidase signature (AS) enzymes"/>
    <property type="match status" value="1"/>
</dbReference>
<dbReference type="RefSeq" id="WP_029547170.1">
    <property type="nucleotide sequence ID" value="NZ_CP069306.1"/>
</dbReference>
<evidence type="ECO:0000256" key="3">
    <source>
        <dbReference type="ARBA" id="ARBA00012922"/>
    </source>
</evidence>
<name>A0A059MGF9_9NOCA</name>
<evidence type="ECO:0000256" key="1">
    <source>
        <dbReference type="ARBA" id="ARBA00001311"/>
    </source>
</evidence>
<dbReference type="InterPro" id="IPR020556">
    <property type="entry name" value="Amidase_CS"/>
</dbReference>
<dbReference type="PROSITE" id="PS00571">
    <property type="entry name" value="AMIDASES"/>
    <property type="match status" value="1"/>
</dbReference>
<evidence type="ECO:0000256" key="2">
    <source>
        <dbReference type="ARBA" id="ARBA00009199"/>
    </source>
</evidence>
<dbReference type="PANTHER" id="PTHR11895:SF7">
    <property type="entry name" value="GLUTAMYL-TRNA(GLN) AMIDOTRANSFERASE SUBUNIT A, MITOCHONDRIAL"/>
    <property type="match status" value="1"/>
</dbReference>
<sequence>MDINDYTAHDATGLARLIADRQVSPAEVHDVAARAIDAVDPVLGAVAGERFATPLDHSSDGPFAGVPFAIKDLIAHAAGVPQRNGSRLFGDGLVPAEDTYLMARFRRAGLATMAVTTTPELGFNASTEAAAAYGRPTRNPWDTDRSPGGSSGGSAALVAAGALPMAHANDGGGSIRIPAAACGLVGLKPTQGRTTPGPEYADPLMGLGIEFAVTRTVRDSAGLLDAVHGSEPGDRYLLPAPERPFAELVGQDVRPLRIAVCTTPYDPSRAVDPQSVATVQEVAAVLERLGHHVEEAAPRIDAQTFDDANFTAWCSFLADGVYATAELLGVTPSREHLEATTLECARYGATLTARDLYAADRVFNTVRREVARFLGEYDVLLTPTTAQPTVPLGHLDADNPELDARGWYDRIFDYGAFTSVFNTTGHPAISLPLGQSDEGWPVGVQFAGRYGDEATLLQLAGTMERAMPWAHRRPRVHA</sequence>
<dbReference type="GO" id="GO:0004040">
    <property type="term" value="F:amidase activity"/>
    <property type="evidence" value="ECO:0007669"/>
    <property type="project" value="UniProtKB-EC"/>
</dbReference>
<reference evidence="5" key="1">
    <citation type="submission" date="2022-09" db="EMBL/GenBank/DDBJ databases">
        <title>The genome sequence of Rhodococcus aetherivorans N1.</title>
        <authorList>
            <person name="Jiang W."/>
        </authorList>
    </citation>
    <scope>NUCLEOTIDE SEQUENCE</scope>
    <source>
        <strain evidence="5">N1</strain>
    </source>
</reference>
<comment type="similarity">
    <text evidence="2">Belongs to the amidase family.</text>
</comment>
<dbReference type="GeneID" id="83624040"/>